<evidence type="ECO:0000256" key="1">
    <source>
        <dbReference type="ARBA" id="ARBA00022801"/>
    </source>
</evidence>
<dbReference type="RefSeq" id="WP_377926534.1">
    <property type="nucleotide sequence ID" value="NZ_JBHUEM010000003.1"/>
</dbReference>
<keyword evidence="4" id="KW-1185">Reference proteome</keyword>
<name>A0ABW4LJQ8_9BACI</name>
<protein>
    <submittedName>
        <fullName evidence="3">Serine hydrolase domain-containing protein</fullName>
        <ecNumber evidence="3">3.-.-.-</ecNumber>
    </submittedName>
</protein>
<gene>
    <name evidence="3" type="ORF">ACFSCX_02560</name>
</gene>
<dbReference type="PANTHER" id="PTHR43283">
    <property type="entry name" value="BETA-LACTAMASE-RELATED"/>
    <property type="match status" value="1"/>
</dbReference>
<evidence type="ECO:0000313" key="3">
    <source>
        <dbReference type="EMBL" id="MFD1735435.1"/>
    </source>
</evidence>
<accession>A0ABW4LJQ8</accession>
<dbReference type="Proteomes" id="UP001597214">
    <property type="component" value="Unassembled WGS sequence"/>
</dbReference>
<dbReference type="PANTHER" id="PTHR43283:SF11">
    <property type="entry name" value="BETA-LACTAMASE-RELATED DOMAIN-CONTAINING PROTEIN"/>
    <property type="match status" value="1"/>
</dbReference>
<organism evidence="3 4">
    <name type="scientific">Bacillus salitolerans</name>
    <dbReference type="NCBI Taxonomy" id="1437434"/>
    <lineage>
        <taxon>Bacteria</taxon>
        <taxon>Bacillati</taxon>
        <taxon>Bacillota</taxon>
        <taxon>Bacilli</taxon>
        <taxon>Bacillales</taxon>
        <taxon>Bacillaceae</taxon>
        <taxon>Bacillus</taxon>
    </lineage>
</organism>
<proteinExistence type="predicted"/>
<dbReference type="SUPFAM" id="SSF56601">
    <property type="entry name" value="beta-lactamase/transpeptidase-like"/>
    <property type="match status" value="1"/>
</dbReference>
<dbReference type="InterPro" id="IPR050789">
    <property type="entry name" value="Diverse_Enzym_Activities"/>
</dbReference>
<dbReference type="EC" id="3.-.-.-" evidence="3"/>
<dbReference type="Pfam" id="PF00144">
    <property type="entry name" value="Beta-lactamase"/>
    <property type="match status" value="1"/>
</dbReference>
<reference evidence="4" key="1">
    <citation type="journal article" date="2019" name="Int. J. Syst. Evol. Microbiol.">
        <title>The Global Catalogue of Microorganisms (GCM) 10K type strain sequencing project: providing services to taxonomists for standard genome sequencing and annotation.</title>
        <authorList>
            <consortium name="The Broad Institute Genomics Platform"/>
            <consortium name="The Broad Institute Genome Sequencing Center for Infectious Disease"/>
            <person name="Wu L."/>
            <person name="Ma J."/>
        </authorList>
    </citation>
    <scope>NUCLEOTIDE SEQUENCE [LARGE SCALE GENOMIC DNA]</scope>
    <source>
        <strain evidence="4">CCUG 49339</strain>
    </source>
</reference>
<feature type="domain" description="Beta-lactamase-related" evidence="2">
    <location>
        <begin position="12"/>
        <end position="332"/>
    </location>
</feature>
<evidence type="ECO:0000313" key="4">
    <source>
        <dbReference type="Proteomes" id="UP001597214"/>
    </source>
</evidence>
<dbReference type="InterPro" id="IPR012338">
    <property type="entry name" value="Beta-lactam/transpept-like"/>
</dbReference>
<dbReference type="EMBL" id="JBHUEM010000003">
    <property type="protein sequence ID" value="MFD1735435.1"/>
    <property type="molecule type" value="Genomic_DNA"/>
</dbReference>
<sequence length="348" mass="39695">MKPRVLEFLNKEVEHKHIPGAVIHVSYKREVIMHEAIGKRVVYPKSEAMKLDTIFDLASLTKVVATLPAILKLIDGGFMSLHDPISNFIPEFSRNGKDRVTVKHLLTHTSGLPSHKQYYIEGLNKEQIYERIYQQELEVPMGKKVIYSDLGLIVLYNLIERITGETFERFSKREIFDPLDMTETCFNPRFAKDRFAATEYSEKLTDYKHGIVHDENTESMGGISGHAGLFSSVRDIANFAEMVENNGIFRGRRILSGPSLEIARLNYTEFDVEGRGLGWQLKGKGRAACGDLFSEDSYGHTGFTGTSIWFDPTVKLHVILLTNRVHFGRNEEILRIRPRLHNLIRASL</sequence>
<comment type="caution">
    <text evidence="3">The sequence shown here is derived from an EMBL/GenBank/DDBJ whole genome shotgun (WGS) entry which is preliminary data.</text>
</comment>
<keyword evidence="1 3" id="KW-0378">Hydrolase</keyword>
<dbReference type="Gene3D" id="3.40.710.10">
    <property type="entry name" value="DD-peptidase/beta-lactamase superfamily"/>
    <property type="match status" value="1"/>
</dbReference>
<dbReference type="InterPro" id="IPR001466">
    <property type="entry name" value="Beta-lactam-related"/>
</dbReference>
<evidence type="ECO:0000259" key="2">
    <source>
        <dbReference type="Pfam" id="PF00144"/>
    </source>
</evidence>
<dbReference type="GO" id="GO:0016787">
    <property type="term" value="F:hydrolase activity"/>
    <property type="evidence" value="ECO:0007669"/>
    <property type="project" value="UniProtKB-KW"/>
</dbReference>